<gene>
    <name evidence="1" type="ORF">HMPREF0373_00953</name>
</gene>
<sequence length="49" mass="5757">MSLTTPVAFLTLVYYNQLKANINRQFDFFCQLSHILSSLCWIINNFPDD</sequence>
<comment type="caution">
    <text evidence="1">The sequence shown here is derived from an EMBL/GenBank/DDBJ whole genome shotgun (WGS) entry which is preliminary data.</text>
</comment>
<evidence type="ECO:0000313" key="2">
    <source>
        <dbReference type="Proteomes" id="UP000016608"/>
    </source>
</evidence>
<dbReference type="EMBL" id="AWVJ01000062">
    <property type="protein sequence ID" value="ERK49832.1"/>
    <property type="molecule type" value="Genomic_DNA"/>
</dbReference>
<name>U2RGI0_EUBRA</name>
<reference evidence="1 2" key="1">
    <citation type="submission" date="2013-06" db="EMBL/GenBank/DDBJ databases">
        <authorList>
            <person name="Weinstock G."/>
            <person name="Sodergren E."/>
            <person name="Lobos E.A."/>
            <person name="Fulton L."/>
            <person name="Fulton R."/>
            <person name="Courtney L."/>
            <person name="Fronick C."/>
            <person name="O'Laughlin M."/>
            <person name="Godfrey J."/>
            <person name="Wilson R.M."/>
            <person name="Miner T."/>
            <person name="Farmer C."/>
            <person name="Delehaunty K."/>
            <person name="Cordes M."/>
            <person name="Minx P."/>
            <person name="Tomlinson C."/>
            <person name="Chen J."/>
            <person name="Wollam A."/>
            <person name="Pepin K.H."/>
            <person name="Bhonagiri V."/>
            <person name="Zhang X."/>
            <person name="Warren W."/>
            <person name="Mitreva M."/>
            <person name="Mardis E.R."/>
            <person name="Wilson R.K."/>
        </authorList>
    </citation>
    <scope>NUCLEOTIDE SEQUENCE [LARGE SCALE GENOMIC DNA]</scope>
    <source>
        <strain evidence="1 2">ATCC 29099</strain>
    </source>
</reference>
<protein>
    <submittedName>
        <fullName evidence="1">Uncharacterized protein</fullName>
    </submittedName>
</protein>
<dbReference type="HOGENOM" id="CLU_3135819_0_0_9"/>
<organism evidence="1 2">
    <name type="scientific">Eubacterium ramulus ATCC 29099</name>
    <dbReference type="NCBI Taxonomy" id="1256908"/>
    <lineage>
        <taxon>Bacteria</taxon>
        <taxon>Bacillati</taxon>
        <taxon>Bacillota</taxon>
        <taxon>Clostridia</taxon>
        <taxon>Eubacteriales</taxon>
        <taxon>Eubacteriaceae</taxon>
        <taxon>Eubacterium</taxon>
    </lineage>
</organism>
<proteinExistence type="predicted"/>
<keyword evidence="2" id="KW-1185">Reference proteome</keyword>
<accession>U2RGI0</accession>
<evidence type="ECO:0000313" key="1">
    <source>
        <dbReference type="EMBL" id="ERK49832.1"/>
    </source>
</evidence>
<dbReference type="AlphaFoldDB" id="U2RGI0"/>
<dbReference type="Proteomes" id="UP000016608">
    <property type="component" value="Unassembled WGS sequence"/>
</dbReference>